<feature type="domain" description="ABC transporter" evidence="8">
    <location>
        <begin position="353"/>
        <end position="577"/>
    </location>
</feature>
<dbReference type="InterPro" id="IPR036640">
    <property type="entry name" value="ABC1_TM_sf"/>
</dbReference>
<dbReference type="Proteomes" id="UP000019226">
    <property type="component" value="Chromosome"/>
</dbReference>
<keyword evidence="4" id="KW-0067">ATP-binding</keyword>
<dbReference type="Gene3D" id="1.20.1560.10">
    <property type="entry name" value="ABC transporter type 1, transmembrane domain"/>
    <property type="match status" value="1"/>
</dbReference>
<evidence type="ECO:0000259" key="9">
    <source>
        <dbReference type="PROSITE" id="PS50929"/>
    </source>
</evidence>
<gene>
    <name evidence="10" type="ORF">CCASEI_10515</name>
</gene>
<dbReference type="PANTHER" id="PTHR43394:SF1">
    <property type="entry name" value="ATP-BINDING CASSETTE SUB-FAMILY B MEMBER 10, MITOCHONDRIAL"/>
    <property type="match status" value="1"/>
</dbReference>
<dbReference type="InterPro" id="IPR003593">
    <property type="entry name" value="AAA+_ATPase"/>
</dbReference>
<evidence type="ECO:0000256" key="5">
    <source>
        <dbReference type="ARBA" id="ARBA00022989"/>
    </source>
</evidence>
<dbReference type="SUPFAM" id="SSF52540">
    <property type="entry name" value="P-loop containing nucleoside triphosphate hydrolases"/>
    <property type="match status" value="1"/>
</dbReference>
<dbReference type="CDD" id="cd07346">
    <property type="entry name" value="ABC_6TM_exporters"/>
    <property type="match status" value="1"/>
</dbReference>
<dbReference type="EMBL" id="CP004350">
    <property type="protein sequence ID" value="AHI20658.1"/>
    <property type="molecule type" value="Genomic_DNA"/>
</dbReference>
<keyword evidence="6 7" id="KW-0472">Membrane</keyword>
<dbReference type="InterPro" id="IPR027417">
    <property type="entry name" value="P-loop_NTPase"/>
</dbReference>
<evidence type="ECO:0000259" key="8">
    <source>
        <dbReference type="PROSITE" id="PS50893"/>
    </source>
</evidence>
<evidence type="ECO:0000256" key="1">
    <source>
        <dbReference type="ARBA" id="ARBA00004651"/>
    </source>
</evidence>
<feature type="domain" description="ABC transmembrane type-1" evidence="9">
    <location>
        <begin position="31"/>
        <end position="316"/>
    </location>
</feature>
<evidence type="ECO:0000313" key="11">
    <source>
        <dbReference type="Proteomes" id="UP000019226"/>
    </source>
</evidence>
<keyword evidence="3" id="KW-0547">Nucleotide-binding</keyword>
<evidence type="ECO:0000256" key="4">
    <source>
        <dbReference type="ARBA" id="ARBA00022840"/>
    </source>
</evidence>
<keyword evidence="11" id="KW-1185">Reference proteome</keyword>
<keyword evidence="5 7" id="KW-1133">Transmembrane helix</keyword>
<reference evidence="11" key="1">
    <citation type="submission" date="2013-02" db="EMBL/GenBank/DDBJ databases">
        <title>The complete genome sequence of Corynebacterium casei LMG S-19264 (=DSM 44701).</title>
        <authorList>
            <person name="Ruckert C."/>
            <person name="Albersmeier A."/>
            <person name="Kalinowski J."/>
        </authorList>
    </citation>
    <scope>NUCLEOTIDE SEQUENCE [LARGE SCALE GENOMIC DNA]</scope>
    <source>
        <strain evidence="11">LMG S-19264</strain>
    </source>
</reference>
<accession>A0ABN4CFW3</accession>
<proteinExistence type="predicted"/>
<evidence type="ECO:0000256" key="2">
    <source>
        <dbReference type="ARBA" id="ARBA00022692"/>
    </source>
</evidence>
<feature type="transmembrane region" description="Helical" evidence="7">
    <location>
        <begin position="70"/>
        <end position="90"/>
    </location>
</feature>
<dbReference type="InterPro" id="IPR011527">
    <property type="entry name" value="ABC1_TM_dom"/>
</dbReference>
<evidence type="ECO:0000256" key="7">
    <source>
        <dbReference type="SAM" id="Phobius"/>
    </source>
</evidence>
<dbReference type="RefSeq" id="WP_006821864.1">
    <property type="nucleotide sequence ID" value="NZ_CP004350.1"/>
</dbReference>
<evidence type="ECO:0000256" key="3">
    <source>
        <dbReference type="ARBA" id="ARBA00022741"/>
    </source>
</evidence>
<feature type="transmembrane region" description="Helical" evidence="7">
    <location>
        <begin position="148"/>
        <end position="167"/>
    </location>
</feature>
<dbReference type="SMART" id="SM00382">
    <property type="entry name" value="AAA"/>
    <property type="match status" value="1"/>
</dbReference>
<evidence type="ECO:0000256" key="6">
    <source>
        <dbReference type="ARBA" id="ARBA00023136"/>
    </source>
</evidence>
<comment type="subcellular location">
    <subcellularLocation>
        <location evidence="1">Cell membrane</location>
        <topology evidence="1">Multi-pass membrane protein</topology>
    </subcellularLocation>
</comment>
<dbReference type="PANTHER" id="PTHR43394">
    <property type="entry name" value="ATP-DEPENDENT PERMEASE MDL1, MITOCHONDRIAL"/>
    <property type="match status" value="1"/>
</dbReference>
<name>A0ABN4CFW3_9CORY</name>
<protein>
    <submittedName>
        <fullName evidence="10">ABC transporter-like protein</fullName>
    </submittedName>
</protein>
<dbReference type="InterPro" id="IPR039421">
    <property type="entry name" value="Type_1_exporter"/>
</dbReference>
<feature type="transmembrane region" description="Helical" evidence="7">
    <location>
        <begin position="173"/>
        <end position="192"/>
    </location>
</feature>
<dbReference type="PROSITE" id="PS50929">
    <property type="entry name" value="ABC_TM1F"/>
    <property type="match status" value="1"/>
</dbReference>
<organism evidence="10 11">
    <name type="scientific">Corynebacterium casei LMG S-19264</name>
    <dbReference type="NCBI Taxonomy" id="1285583"/>
    <lineage>
        <taxon>Bacteria</taxon>
        <taxon>Bacillati</taxon>
        <taxon>Actinomycetota</taxon>
        <taxon>Actinomycetes</taxon>
        <taxon>Mycobacteriales</taxon>
        <taxon>Corynebacteriaceae</taxon>
        <taxon>Corynebacterium</taxon>
    </lineage>
</organism>
<dbReference type="GeneID" id="82878213"/>
<dbReference type="Pfam" id="PF00664">
    <property type="entry name" value="ABC_membrane"/>
    <property type="match status" value="1"/>
</dbReference>
<evidence type="ECO:0000313" key="10">
    <source>
        <dbReference type="EMBL" id="AHI20658.1"/>
    </source>
</evidence>
<sequence>MSNQHLLSVAGSSQISSYLWQMLRGRCLALLGVLLLFLAESATALVVPLLIGRIVDLLNTNGSNGVPESFPQMIALLIGAAFAAGLFAWLGGVGIARITETVIAEIREDYVGAALRLPRSTVETAGTGDVVTRASDDIAQVSGTLPDVLPRFFVSIFTVVLIAGTITSIDWRFLLIFLALTPLYVVHVRWYLRTGPPVYQKQRAVESVRGQHILGTLDNLDTVSAHQLGAHQLDRVSVSSWDKVRWAMRTRIVQNWLFGRLNIAQAIGIFAVLGLGVWLAFRGEVTPGAVTAAALLFQRIIGPVNGLMYVMDDFQEALSSLSRLVGVVEVRQKPGDHNSSDTNFDENQNRTLVRIQDLDFAYPNGFEALKGIDVDIAPGETIAVVGATGSGKSTLASLVAGVYSPSSGLLERSISADEVYSLSQETHVFIGTVRSNLTLAKPEATEQEIIDALHRTGAHGFVMALPEGLDTAVGHGARNLEPAQAQHLALARMSLLNPPLIILDEATAEADSADAEVLDKASLAITSNSAAIVIAHRLSQAASSDRILVMDNGRIIESGTHEQLLETETSYARLWQAWSEGATS</sequence>
<dbReference type="SUPFAM" id="SSF90123">
    <property type="entry name" value="ABC transporter transmembrane region"/>
    <property type="match status" value="1"/>
</dbReference>
<feature type="transmembrane region" description="Helical" evidence="7">
    <location>
        <begin position="257"/>
        <end position="281"/>
    </location>
</feature>
<dbReference type="Gene3D" id="3.40.50.300">
    <property type="entry name" value="P-loop containing nucleotide triphosphate hydrolases"/>
    <property type="match status" value="1"/>
</dbReference>
<dbReference type="Pfam" id="PF00005">
    <property type="entry name" value="ABC_tran"/>
    <property type="match status" value="1"/>
</dbReference>
<dbReference type="InterPro" id="IPR003439">
    <property type="entry name" value="ABC_transporter-like_ATP-bd"/>
</dbReference>
<dbReference type="PROSITE" id="PS50893">
    <property type="entry name" value="ABC_TRANSPORTER_2"/>
    <property type="match status" value="1"/>
</dbReference>
<keyword evidence="2 7" id="KW-0812">Transmembrane</keyword>